<dbReference type="HOGENOM" id="CLU_027853_7_0_11"/>
<evidence type="ECO:0000313" key="2">
    <source>
        <dbReference type="EMBL" id="ABG96441.1"/>
    </source>
</evidence>
<feature type="domain" description="Luciferase-like" evidence="1">
    <location>
        <begin position="32"/>
        <end position="246"/>
    </location>
</feature>
<dbReference type="SUPFAM" id="SSF51679">
    <property type="entry name" value="Bacterial luciferase-like"/>
    <property type="match status" value="1"/>
</dbReference>
<sequence>MCKKEKAHGQGEFVKFGITLFTSDRGIGPASAARGAEANGFDSFYVPEHTHIPVKRDAAHPQTGDASLPDDRYMRTLDPWVALASASAVTERIELGTSVALPVEHDPITLAKTIASLDHLSGGRVTLGVGYGWNLDELTDHNVPPGRRRTMLREYLEAMRALWTQDEASYDGEFVSFGPSWAWPKPSRVPPVIVGAAGNDKNFRWIVKSADGWMTTPIEQDIDDRVATLRRMWREAGRAGEPRIVVLDGKPDVDKLRRWKDLGVTEVVYGLPDRSEEEVLAYLGRLSGKLEGLRESTAVG</sequence>
<dbReference type="InterPro" id="IPR019921">
    <property type="entry name" value="Lucif-like_OxRdtase_Rv2161c"/>
</dbReference>
<dbReference type="NCBIfam" id="TIGR03619">
    <property type="entry name" value="F420_Rv2161c"/>
    <property type="match status" value="1"/>
</dbReference>
<protein>
    <submittedName>
        <fullName evidence="2">Possible monooxygenase</fullName>
    </submittedName>
</protein>
<keyword evidence="2" id="KW-0560">Oxidoreductase</keyword>
<dbReference type="InterPro" id="IPR051260">
    <property type="entry name" value="Diverse_substr_monoxygenases"/>
</dbReference>
<organism evidence="2 3">
    <name type="scientific">Rhodococcus jostii (strain RHA1)</name>
    <dbReference type="NCBI Taxonomy" id="101510"/>
    <lineage>
        <taxon>Bacteria</taxon>
        <taxon>Bacillati</taxon>
        <taxon>Actinomycetota</taxon>
        <taxon>Actinomycetes</taxon>
        <taxon>Mycobacteriales</taxon>
        <taxon>Nocardiaceae</taxon>
        <taxon>Rhodococcus</taxon>
    </lineage>
</organism>
<proteinExistence type="predicted"/>
<dbReference type="Gene3D" id="3.20.20.30">
    <property type="entry name" value="Luciferase-like domain"/>
    <property type="match status" value="1"/>
</dbReference>
<dbReference type="KEGG" id="rha:RHA1_ro04655"/>
<dbReference type="eggNOG" id="COG2141">
    <property type="taxonomic scope" value="Bacteria"/>
</dbReference>
<name>Q0S7P5_RHOJR</name>
<dbReference type="EMBL" id="CP000431">
    <property type="protein sequence ID" value="ABG96441.1"/>
    <property type="molecule type" value="Genomic_DNA"/>
</dbReference>
<dbReference type="Proteomes" id="UP000008710">
    <property type="component" value="Chromosome"/>
</dbReference>
<reference evidence="3" key="1">
    <citation type="journal article" date="2006" name="Proc. Natl. Acad. Sci. U.S.A.">
        <title>The complete genome of Rhodococcus sp. RHA1 provides insights into a catabolic powerhouse.</title>
        <authorList>
            <person name="McLeod M.P."/>
            <person name="Warren R.L."/>
            <person name="Hsiao W.W.L."/>
            <person name="Araki N."/>
            <person name="Myhre M."/>
            <person name="Fernandes C."/>
            <person name="Miyazawa D."/>
            <person name="Wong W."/>
            <person name="Lillquist A.L."/>
            <person name="Wang D."/>
            <person name="Dosanjh M."/>
            <person name="Hara H."/>
            <person name="Petrescu A."/>
            <person name="Morin R.D."/>
            <person name="Yang G."/>
            <person name="Stott J.M."/>
            <person name="Schein J.E."/>
            <person name="Shin H."/>
            <person name="Smailus D."/>
            <person name="Siddiqui A.S."/>
            <person name="Marra M.A."/>
            <person name="Jones S.J.M."/>
            <person name="Holt R."/>
            <person name="Brinkman F.S.L."/>
            <person name="Miyauchi K."/>
            <person name="Fukuda M."/>
            <person name="Davies J.E."/>
            <person name="Mohn W.W."/>
            <person name="Eltis L.D."/>
        </authorList>
    </citation>
    <scope>NUCLEOTIDE SEQUENCE [LARGE SCALE GENOMIC DNA]</scope>
    <source>
        <strain evidence="3">RHA1</strain>
    </source>
</reference>
<dbReference type="Pfam" id="PF00296">
    <property type="entry name" value="Bac_luciferase"/>
    <property type="match status" value="1"/>
</dbReference>
<dbReference type="AlphaFoldDB" id="Q0S7P5"/>
<keyword evidence="2" id="KW-0503">Monooxygenase</keyword>
<accession>Q0S7P5</accession>
<dbReference type="GO" id="GO:0016705">
    <property type="term" value="F:oxidoreductase activity, acting on paired donors, with incorporation or reduction of molecular oxygen"/>
    <property type="evidence" value="ECO:0007669"/>
    <property type="project" value="InterPro"/>
</dbReference>
<dbReference type="PANTHER" id="PTHR30011">
    <property type="entry name" value="ALKANESULFONATE MONOOXYGENASE-RELATED"/>
    <property type="match status" value="1"/>
</dbReference>
<evidence type="ECO:0000259" key="1">
    <source>
        <dbReference type="Pfam" id="PF00296"/>
    </source>
</evidence>
<dbReference type="GO" id="GO:0004497">
    <property type="term" value="F:monooxygenase activity"/>
    <property type="evidence" value="ECO:0007669"/>
    <property type="project" value="UniProtKB-KW"/>
</dbReference>
<dbReference type="PANTHER" id="PTHR30011:SF32">
    <property type="entry name" value="CONSERVED PROTEIN"/>
    <property type="match status" value="1"/>
</dbReference>
<evidence type="ECO:0000313" key="3">
    <source>
        <dbReference type="Proteomes" id="UP000008710"/>
    </source>
</evidence>
<dbReference type="InterPro" id="IPR011251">
    <property type="entry name" value="Luciferase-like_dom"/>
</dbReference>
<dbReference type="InterPro" id="IPR036661">
    <property type="entry name" value="Luciferase-like_sf"/>
</dbReference>
<gene>
    <name evidence="2" type="ordered locus">RHA1_ro04655</name>
</gene>